<evidence type="ECO:0000313" key="1">
    <source>
        <dbReference type="EMBL" id="KJE27270.1"/>
    </source>
</evidence>
<organism evidence="1 2">
    <name type="scientific">Geobacillus kaustophilus</name>
    <dbReference type="NCBI Taxonomy" id="1462"/>
    <lineage>
        <taxon>Bacteria</taxon>
        <taxon>Bacillati</taxon>
        <taxon>Bacillota</taxon>
        <taxon>Bacilli</taxon>
        <taxon>Bacillales</taxon>
        <taxon>Anoxybacillaceae</taxon>
        <taxon>Geobacillus</taxon>
        <taxon>Geobacillus thermoleovorans group</taxon>
    </lineage>
</organism>
<dbReference type="InterPro" id="IPR008990">
    <property type="entry name" value="Elect_transpt_acc-like_dom_sf"/>
</dbReference>
<protein>
    <submittedName>
        <fullName evidence="1">Uncharacterized protein</fullName>
    </submittedName>
</protein>
<dbReference type="SUPFAM" id="SSF50090">
    <property type="entry name" value="Electron transport accessory proteins"/>
    <property type="match status" value="1"/>
</dbReference>
<sequence>MLEVGSRVKCKSFLFSGTGTVVYIDPTLIHAPYLYPIQVELDEPDQDGHKMKRFNFEEVEVIEK</sequence>
<comment type="caution">
    <text evidence="1">The sequence shown here is derived from an EMBL/GenBank/DDBJ whole genome shotgun (WGS) entry which is preliminary data.</text>
</comment>
<proteinExistence type="predicted"/>
<name>A0A0D8BT22_GEOKU</name>
<reference evidence="1 2" key="1">
    <citation type="submission" date="2015-01" db="EMBL/GenBank/DDBJ databases">
        <authorList>
            <person name="Filippidou S."/>
            <person name="Jeanneret N."/>
            <person name="Russel-Delif L."/>
            <person name="Junier T."/>
            <person name="Wunderlin T."/>
            <person name="Molina V."/>
            <person name="Johnson S.L."/>
            <person name="Davenport K.W."/>
            <person name="Chain P.S."/>
            <person name="Dorador C."/>
            <person name="Junier P."/>
        </authorList>
    </citation>
    <scope>NUCLEOTIDE SEQUENCE [LARGE SCALE GENOMIC DNA]</scope>
    <source>
        <strain evidence="1 2">Et7/4</strain>
    </source>
</reference>
<evidence type="ECO:0000313" key="2">
    <source>
        <dbReference type="Proteomes" id="UP000032522"/>
    </source>
</evidence>
<dbReference type="EMBL" id="JYBP01000003">
    <property type="protein sequence ID" value="KJE27270.1"/>
    <property type="molecule type" value="Genomic_DNA"/>
</dbReference>
<dbReference type="AlphaFoldDB" id="A0A0D8BT22"/>
<gene>
    <name evidence="1" type="ORF">LG52_38</name>
</gene>
<dbReference type="Proteomes" id="UP000032522">
    <property type="component" value="Unassembled WGS sequence"/>
</dbReference>
<accession>A0A0D8BT22</accession>
<dbReference type="RefSeq" id="WP_044730455.1">
    <property type="nucleotide sequence ID" value="NZ_JYBP01000003.1"/>
</dbReference>
<dbReference type="PATRIC" id="fig|1462.6.peg.144"/>
<dbReference type="OrthoDB" id="9995466at2"/>